<sequence>MMSPLFEANAGPNSEVDTQGIPNTTKAVTPKAIVSVVLAASAVPSSATSKSSRATMKPTSRVPPEIVRAWSDWLTKVVQIVSCEWEEWLLSHIDLVLKLNEYLLKAAELMAKSGFIDAADSCSTIGRKESRTTNGSEYSNRAGYDMAPKESNLCLPACHCTKDEEEEGNKQSRPIDLPTNVCEMNQVIEDFKRNARKYRILYRNWSKMTQKVRDEIAKPPYVSPELDFLTKIENICAEDDCDSDDEEVLRTDDGFEFITFGNQNLMFNLNGGCDMDYPSQQVSQILSIKECPSIQLGSVKSGKTISAR</sequence>
<accession>A0ACC2NXX9</accession>
<keyword evidence="2" id="KW-1185">Reference proteome</keyword>
<gene>
    <name evidence="1" type="ORF">QAD02_011715</name>
</gene>
<name>A0ACC2NXX9_9HYME</name>
<evidence type="ECO:0000313" key="1">
    <source>
        <dbReference type="EMBL" id="KAJ8675929.1"/>
    </source>
</evidence>
<organism evidence="1 2">
    <name type="scientific">Eretmocerus hayati</name>
    <dbReference type="NCBI Taxonomy" id="131215"/>
    <lineage>
        <taxon>Eukaryota</taxon>
        <taxon>Metazoa</taxon>
        <taxon>Ecdysozoa</taxon>
        <taxon>Arthropoda</taxon>
        <taxon>Hexapoda</taxon>
        <taxon>Insecta</taxon>
        <taxon>Pterygota</taxon>
        <taxon>Neoptera</taxon>
        <taxon>Endopterygota</taxon>
        <taxon>Hymenoptera</taxon>
        <taxon>Apocrita</taxon>
        <taxon>Proctotrupomorpha</taxon>
        <taxon>Chalcidoidea</taxon>
        <taxon>Aphelinidae</taxon>
        <taxon>Aphelininae</taxon>
        <taxon>Eretmocerus</taxon>
    </lineage>
</organism>
<proteinExistence type="predicted"/>
<dbReference type="EMBL" id="CM056742">
    <property type="protein sequence ID" value="KAJ8675929.1"/>
    <property type="molecule type" value="Genomic_DNA"/>
</dbReference>
<evidence type="ECO:0000313" key="2">
    <source>
        <dbReference type="Proteomes" id="UP001239111"/>
    </source>
</evidence>
<reference evidence="1" key="1">
    <citation type="submission" date="2023-04" db="EMBL/GenBank/DDBJ databases">
        <title>A chromosome-level genome assembly of the parasitoid wasp Eretmocerus hayati.</title>
        <authorList>
            <person name="Zhong Y."/>
            <person name="Liu S."/>
            <person name="Liu Y."/>
        </authorList>
    </citation>
    <scope>NUCLEOTIDE SEQUENCE</scope>
    <source>
        <strain evidence="1">ZJU_SS_LIU_2023</strain>
    </source>
</reference>
<dbReference type="Proteomes" id="UP001239111">
    <property type="component" value="Chromosome 2"/>
</dbReference>
<protein>
    <submittedName>
        <fullName evidence="1">Uncharacterized protein</fullName>
    </submittedName>
</protein>
<comment type="caution">
    <text evidence="1">The sequence shown here is derived from an EMBL/GenBank/DDBJ whole genome shotgun (WGS) entry which is preliminary data.</text>
</comment>